<dbReference type="HOGENOM" id="CLU_084041_0_0_1"/>
<evidence type="ECO:0000313" key="2">
    <source>
        <dbReference type="Proteomes" id="UP000032180"/>
    </source>
</evidence>
<proteinExistence type="predicted"/>
<organism evidence="1 2">
    <name type="scientific">Leersia perrieri</name>
    <dbReference type="NCBI Taxonomy" id="77586"/>
    <lineage>
        <taxon>Eukaryota</taxon>
        <taxon>Viridiplantae</taxon>
        <taxon>Streptophyta</taxon>
        <taxon>Embryophyta</taxon>
        <taxon>Tracheophyta</taxon>
        <taxon>Spermatophyta</taxon>
        <taxon>Magnoliopsida</taxon>
        <taxon>Liliopsida</taxon>
        <taxon>Poales</taxon>
        <taxon>Poaceae</taxon>
        <taxon>BOP clade</taxon>
        <taxon>Oryzoideae</taxon>
        <taxon>Oryzeae</taxon>
        <taxon>Oryzinae</taxon>
        <taxon>Leersia</taxon>
    </lineage>
</organism>
<reference evidence="1 2" key="1">
    <citation type="submission" date="2012-08" db="EMBL/GenBank/DDBJ databases">
        <title>Oryza genome evolution.</title>
        <authorList>
            <person name="Wing R.A."/>
        </authorList>
    </citation>
    <scope>NUCLEOTIDE SEQUENCE</scope>
</reference>
<accession>A0A0D9VLB8</accession>
<reference evidence="1" key="3">
    <citation type="submission" date="2015-04" db="UniProtKB">
        <authorList>
            <consortium name="EnsemblPlants"/>
        </authorList>
    </citation>
    <scope>IDENTIFICATION</scope>
</reference>
<dbReference type="PANTHER" id="PTHR33597">
    <property type="entry name" value="OS02G0760400 PROTEIN"/>
    <property type="match status" value="1"/>
</dbReference>
<keyword evidence="2" id="KW-1185">Reference proteome</keyword>
<dbReference type="STRING" id="77586.A0A0D9VLB8"/>
<dbReference type="eggNOG" id="ENOG502QTFG">
    <property type="taxonomic scope" value="Eukaryota"/>
</dbReference>
<sequence length="282" mass="30420">MPDGGVVIRLPDPRALRVVARSVLLAVALLSLAWLRPTESPSRRGDGDAHALLQARLLLRDLRREGLLAAQTGAPRAVFLGADAGCRRHDDAIRHVTLPELMMAGDQSVDLVLDFGGFKEEGDRVGLVDRVLVDGGIFLAPIGSASAFRLPPNYRVVYVRRFTDTFVGIKKIARVGDDGIGCARLGMAATAAVKEGLISFSAQTADNGRAELKNNFSRKLLLSDIARASAAHAHQGWLKLRDRPVITVDFPAIRSVNELQPAHELIIQDKAVRESSSRSTGA</sequence>
<protein>
    <submittedName>
        <fullName evidence="1">Uncharacterized protein</fullName>
    </submittedName>
</protein>
<dbReference type="PANTHER" id="PTHR33597:SF20">
    <property type="entry name" value="OS02G0760400 PROTEIN"/>
    <property type="match status" value="1"/>
</dbReference>
<dbReference type="Proteomes" id="UP000032180">
    <property type="component" value="Chromosome 2"/>
</dbReference>
<evidence type="ECO:0000313" key="1">
    <source>
        <dbReference type="EnsemblPlants" id="LPERR02G27310.1"/>
    </source>
</evidence>
<dbReference type="EnsemblPlants" id="LPERR02G27310.1">
    <property type="protein sequence ID" value="LPERR02G27310.1"/>
    <property type="gene ID" value="LPERR02G27310"/>
</dbReference>
<name>A0A0D9VLB8_9ORYZ</name>
<reference evidence="2" key="2">
    <citation type="submission" date="2013-12" db="EMBL/GenBank/DDBJ databases">
        <authorList>
            <person name="Yu Y."/>
            <person name="Lee S."/>
            <person name="de Baynast K."/>
            <person name="Wissotski M."/>
            <person name="Liu L."/>
            <person name="Talag J."/>
            <person name="Goicoechea J."/>
            <person name="Angelova A."/>
            <person name="Jetty R."/>
            <person name="Kudrna D."/>
            <person name="Golser W."/>
            <person name="Rivera L."/>
            <person name="Zhang J."/>
            <person name="Wing R."/>
        </authorList>
    </citation>
    <scope>NUCLEOTIDE SEQUENCE</scope>
</reference>
<dbReference type="Gramene" id="LPERR02G27310.1">
    <property type="protein sequence ID" value="LPERR02G27310.1"/>
    <property type="gene ID" value="LPERR02G27310"/>
</dbReference>
<dbReference type="AlphaFoldDB" id="A0A0D9VLB8"/>